<feature type="compositionally biased region" description="Polar residues" evidence="1">
    <location>
        <begin position="1"/>
        <end position="11"/>
    </location>
</feature>
<dbReference type="EMBL" id="CP012333">
    <property type="protein sequence ID" value="AKV03107.1"/>
    <property type="molecule type" value="Genomic_DNA"/>
</dbReference>
<evidence type="ECO:0000256" key="1">
    <source>
        <dbReference type="SAM" id="MobiDB-lite"/>
    </source>
</evidence>
<accession>A0A0K1QBQ8</accession>
<dbReference type="AlphaFoldDB" id="A0A0K1QBQ8"/>
<keyword evidence="3" id="KW-1185">Reference proteome</keyword>
<organism evidence="2 3">
    <name type="scientific">Labilithrix luteola</name>
    <dbReference type="NCBI Taxonomy" id="1391654"/>
    <lineage>
        <taxon>Bacteria</taxon>
        <taxon>Pseudomonadati</taxon>
        <taxon>Myxococcota</taxon>
        <taxon>Polyangia</taxon>
        <taxon>Polyangiales</taxon>
        <taxon>Labilitrichaceae</taxon>
        <taxon>Labilithrix</taxon>
    </lineage>
</organism>
<proteinExistence type="predicted"/>
<dbReference type="STRING" id="1391654.AKJ09_09770"/>
<feature type="region of interest" description="Disordered" evidence="1">
    <location>
        <begin position="1"/>
        <end position="20"/>
    </location>
</feature>
<evidence type="ECO:0000313" key="3">
    <source>
        <dbReference type="Proteomes" id="UP000064967"/>
    </source>
</evidence>
<dbReference type="KEGG" id="llu:AKJ09_09770"/>
<dbReference type="Proteomes" id="UP000064967">
    <property type="component" value="Chromosome"/>
</dbReference>
<gene>
    <name evidence="2" type="ORF">AKJ09_09770</name>
</gene>
<reference evidence="2 3" key="1">
    <citation type="submission" date="2015-08" db="EMBL/GenBank/DDBJ databases">
        <authorList>
            <person name="Babu N.S."/>
            <person name="Beckwith C.J."/>
            <person name="Beseler K.G."/>
            <person name="Brison A."/>
            <person name="Carone J.V."/>
            <person name="Caskin T.P."/>
            <person name="Diamond M."/>
            <person name="Durham M.E."/>
            <person name="Foxe J.M."/>
            <person name="Go M."/>
            <person name="Henderson B.A."/>
            <person name="Jones I.B."/>
            <person name="McGettigan J.A."/>
            <person name="Micheletti S.J."/>
            <person name="Nasrallah M.E."/>
            <person name="Ortiz D."/>
            <person name="Piller C.R."/>
            <person name="Privatt S.R."/>
            <person name="Schneider S.L."/>
            <person name="Sharp S."/>
            <person name="Smith T.C."/>
            <person name="Stanton J.D."/>
            <person name="Ullery H.E."/>
            <person name="Wilson R.J."/>
            <person name="Serrano M.G."/>
            <person name="Buck G."/>
            <person name="Lee V."/>
            <person name="Wang Y."/>
            <person name="Carvalho R."/>
            <person name="Voegtly L."/>
            <person name="Shi R."/>
            <person name="Duckworth R."/>
            <person name="Johnson A."/>
            <person name="Loviza R."/>
            <person name="Walstead R."/>
            <person name="Shah Z."/>
            <person name="Kiflezghi M."/>
            <person name="Wade K."/>
            <person name="Ball S.L."/>
            <person name="Bradley K.W."/>
            <person name="Asai D.J."/>
            <person name="Bowman C.A."/>
            <person name="Russell D.A."/>
            <person name="Pope W.H."/>
            <person name="Jacobs-Sera D."/>
            <person name="Hendrix R.W."/>
            <person name="Hatfull G.F."/>
        </authorList>
    </citation>
    <scope>NUCLEOTIDE SEQUENCE [LARGE SCALE GENOMIC DNA]</scope>
    <source>
        <strain evidence="2 3">DSM 27648</strain>
    </source>
</reference>
<evidence type="ECO:0000313" key="2">
    <source>
        <dbReference type="EMBL" id="AKV03107.1"/>
    </source>
</evidence>
<sequence>MGGMSDTRNTDSSSGSGSLSHADVTQLWAKFRAGETVHCPRDAHGIALAVDGAAKAYRLVCTKCGLASPWFSTGPSGVVFKSPPATLNPNGNAADE</sequence>
<protein>
    <submittedName>
        <fullName evidence="2">Uncharacterized protein</fullName>
    </submittedName>
</protein>
<name>A0A0K1QBQ8_9BACT</name>